<feature type="non-terminal residue" evidence="1">
    <location>
        <position position="68"/>
    </location>
</feature>
<evidence type="ECO:0000313" key="1">
    <source>
        <dbReference type="EMBL" id="KAJ1670319.1"/>
    </source>
</evidence>
<reference evidence="1" key="1">
    <citation type="submission" date="2022-06" db="EMBL/GenBank/DDBJ databases">
        <title>Phylogenomic reconstructions and comparative analyses of Kickxellomycotina fungi.</title>
        <authorList>
            <person name="Reynolds N.K."/>
            <person name="Stajich J.E."/>
            <person name="Barry K."/>
            <person name="Grigoriev I.V."/>
            <person name="Crous P."/>
            <person name="Smith M.E."/>
        </authorList>
    </citation>
    <scope>NUCLEOTIDE SEQUENCE</scope>
    <source>
        <strain evidence="1">RSA 2271</strain>
    </source>
</reference>
<feature type="non-terminal residue" evidence="1">
    <location>
        <position position="1"/>
    </location>
</feature>
<comment type="caution">
    <text evidence="1">The sequence shown here is derived from an EMBL/GenBank/DDBJ whole genome shotgun (WGS) entry which is preliminary data.</text>
</comment>
<dbReference type="Proteomes" id="UP001145114">
    <property type="component" value="Unassembled WGS sequence"/>
</dbReference>
<protein>
    <submittedName>
        <fullName evidence="1">Uncharacterized protein</fullName>
    </submittedName>
</protein>
<name>A0ACC1HA21_9FUNG</name>
<gene>
    <name evidence="1" type="ORF">EV182_008287</name>
</gene>
<accession>A0ACC1HA21</accession>
<keyword evidence="2" id="KW-1185">Reference proteome</keyword>
<evidence type="ECO:0000313" key="2">
    <source>
        <dbReference type="Proteomes" id="UP001145114"/>
    </source>
</evidence>
<dbReference type="EMBL" id="JAMZIH010009330">
    <property type="protein sequence ID" value="KAJ1670319.1"/>
    <property type="molecule type" value="Genomic_DNA"/>
</dbReference>
<proteinExistence type="predicted"/>
<sequence length="68" mass="8067">FYCGGNKDRIDPFEQRAKHYKRISADLLGVLEKYAKEAEVHITPQQEEQQQPQQEQQQPWRQRRGKGA</sequence>
<organism evidence="1 2">
    <name type="scientific">Spiromyces aspiralis</name>
    <dbReference type="NCBI Taxonomy" id="68401"/>
    <lineage>
        <taxon>Eukaryota</taxon>
        <taxon>Fungi</taxon>
        <taxon>Fungi incertae sedis</taxon>
        <taxon>Zoopagomycota</taxon>
        <taxon>Kickxellomycotina</taxon>
        <taxon>Kickxellomycetes</taxon>
        <taxon>Kickxellales</taxon>
        <taxon>Kickxellaceae</taxon>
        <taxon>Spiromyces</taxon>
    </lineage>
</organism>